<evidence type="ECO:0000259" key="2">
    <source>
        <dbReference type="PROSITE" id="PS51212"/>
    </source>
</evidence>
<dbReference type="InterPro" id="IPR002889">
    <property type="entry name" value="WSC_carb-bd"/>
</dbReference>
<feature type="signal peptide" evidence="1">
    <location>
        <begin position="1"/>
        <end position="24"/>
    </location>
</feature>
<evidence type="ECO:0000256" key="1">
    <source>
        <dbReference type="SAM" id="SignalP"/>
    </source>
</evidence>
<gene>
    <name evidence="3" type="ORF">SLS56_008174</name>
</gene>
<evidence type="ECO:0000313" key="4">
    <source>
        <dbReference type="Proteomes" id="UP001521116"/>
    </source>
</evidence>
<feature type="domain" description="WSC" evidence="2">
    <location>
        <begin position="675"/>
        <end position="776"/>
    </location>
</feature>
<dbReference type="PANTHER" id="PTHR35560:SF3">
    <property type="entry name" value="PEPTIDASE S9 PROLYL OLIGOPEPTIDASE CATALYTIC DOMAIN-CONTAINING PROTEIN"/>
    <property type="match status" value="1"/>
</dbReference>
<keyword evidence="4" id="KW-1185">Reference proteome</keyword>
<reference evidence="3 4" key="1">
    <citation type="submission" date="2024-02" db="EMBL/GenBank/DDBJ databases">
        <title>De novo assembly and annotation of 12 fungi associated with fruit tree decline syndrome in Ontario, Canada.</title>
        <authorList>
            <person name="Sulman M."/>
            <person name="Ellouze W."/>
            <person name="Ilyukhin E."/>
        </authorList>
    </citation>
    <scope>NUCLEOTIDE SEQUENCE [LARGE SCALE GENOMIC DNA]</scope>
    <source>
        <strain evidence="3 4">M1-105</strain>
    </source>
</reference>
<sequence length="782" mass="82981">MVLSPLKALLSAQALLSIASLSNAQQYVGATINTGLPAVPGSEITYFNIKDANNKNTTLINYMSLNSTSQRPNPKLLKRAVIVIHGLNRDPGTYMSNMLSALSQVTGHSDVNTDSVAIVAPYFTNGDDKGVGYPWDTTKGGSYTSVLVWKGSQWASGANSQYPKTQATVSSYAVLDQLTQYFDNKTAFPNINQIVIAGHSLGAQTVQRYCEVGTNLGTKTPIVYWIGNPNSYGWMSIDRPVDYSSCSTYDDWRDGLNSYTNTYGSALVASGRSNVLANYNTKSIAYARGTLDLGDDSSGCEPGTTGAERNERFFNFIKAFPPTSSCTIDYVQMGHDAGGMFAAPAGQARLFLDNFDGSGSKAYDYGYPRRQAGDDPYPDPSQSSTIAAVNPGTFNGMTYQGCYADQSPSSLALKAYSSDSNTIDLCTQTCASKGYTIAGLEYGSECWCGNSMNYRARKTTDQGCTMTCSGNSSQSCGSSYRLSVFSSGTVTIDTKPVSPAQVGSFSLLGCYSEAKSGRALSDKSTSQSGMTVESCALYCSGYNYFGVEYGVECYCGNTVACSSVSSLATNCSMTCGGNSTEYCGNGGYLNISTTSATASSTALACPAANGTTYTTKNSKGYLIECYTDHYAGDMLTTSASTLELCIDACDANAGLTVTEDTTWTPKFFARASYSTWNLMSCYQDQVNNKRTLATGVAIDASTATIAKCLDACYAKGLTYCGAEYYHECYGSSTQPADSLVVPDVSDPLLAGCNYPCSGNSTESCGGSNRILVYVNNGTVTST</sequence>
<dbReference type="Proteomes" id="UP001521116">
    <property type="component" value="Unassembled WGS sequence"/>
</dbReference>
<dbReference type="SUPFAM" id="SSF53474">
    <property type="entry name" value="alpha/beta-Hydrolases"/>
    <property type="match status" value="1"/>
</dbReference>
<feature type="domain" description="WSC" evidence="2">
    <location>
        <begin position="504"/>
        <end position="595"/>
    </location>
</feature>
<dbReference type="InterPro" id="IPR029058">
    <property type="entry name" value="AB_hydrolase_fold"/>
</dbReference>
<feature type="chain" id="PRO_5045483484" description="WSC domain-containing protein" evidence="1">
    <location>
        <begin position="25"/>
        <end position="782"/>
    </location>
</feature>
<dbReference type="Pfam" id="PF01822">
    <property type="entry name" value="WSC"/>
    <property type="match status" value="3"/>
</dbReference>
<name>A0ABR3SKW0_9PEZI</name>
<dbReference type="SMART" id="SM00321">
    <property type="entry name" value="WSC"/>
    <property type="match status" value="3"/>
</dbReference>
<accession>A0ABR3SKW0</accession>
<organism evidence="3 4">
    <name type="scientific">Neofusicoccum ribis</name>
    <dbReference type="NCBI Taxonomy" id="45134"/>
    <lineage>
        <taxon>Eukaryota</taxon>
        <taxon>Fungi</taxon>
        <taxon>Dikarya</taxon>
        <taxon>Ascomycota</taxon>
        <taxon>Pezizomycotina</taxon>
        <taxon>Dothideomycetes</taxon>
        <taxon>Dothideomycetes incertae sedis</taxon>
        <taxon>Botryosphaeriales</taxon>
        <taxon>Botryosphaeriaceae</taxon>
        <taxon>Neofusicoccum</taxon>
    </lineage>
</organism>
<dbReference type="PROSITE" id="PS51212">
    <property type="entry name" value="WSC"/>
    <property type="match status" value="3"/>
</dbReference>
<dbReference type="Gene3D" id="3.40.50.1820">
    <property type="entry name" value="alpha/beta hydrolase"/>
    <property type="match status" value="1"/>
</dbReference>
<keyword evidence="1" id="KW-0732">Signal</keyword>
<feature type="domain" description="WSC" evidence="2">
    <location>
        <begin position="396"/>
        <end position="488"/>
    </location>
</feature>
<proteinExistence type="predicted"/>
<evidence type="ECO:0000313" key="3">
    <source>
        <dbReference type="EMBL" id="KAL1623653.1"/>
    </source>
</evidence>
<dbReference type="EMBL" id="JAJVDC020000116">
    <property type="protein sequence ID" value="KAL1623653.1"/>
    <property type="molecule type" value="Genomic_DNA"/>
</dbReference>
<protein>
    <recommendedName>
        <fullName evidence="2">WSC domain-containing protein</fullName>
    </recommendedName>
</protein>
<dbReference type="PANTHER" id="PTHR35560">
    <property type="entry name" value="BLL0132 PROTEIN"/>
    <property type="match status" value="1"/>
</dbReference>
<comment type="caution">
    <text evidence="3">The sequence shown here is derived from an EMBL/GenBank/DDBJ whole genome shotgun (WGS) entry which is preliminary data.</text>
</comment>